<sequence>MFVMQNASDNEKMFGKIMLLSIFIICLVLTVKVTLESVIICSVWTVKVALKSVNLKHVEVPITVEFTKINDLRNLRLSTNTNVKNKGCPLLFRGAMPEVF</sequence>
<name>A0A8D8R9A3_9HEMI</name>
<proteinExistence type="predicted"/>
<evidence type="ECO:0000313" key="1">
    <source>
        <dbReference type="EMBL" id="CAG6644879.1"/>
    </source>
</evidence>
<accession>A0A8D8R9A3</accession>
<organism evidence="1">
    <name type="scientific">Cacopsylla melanoneura</name>
    <dbReference type="NCBI Taxonomy" id="428564"/>
    <lineage>
        <taxon>Eukaryota</taxon>
        <taxon>Metazoa</taxon>
        <taxon>Ecdysozoa</taxon>
        <taxon>Arthropoda</taxon>
        <taxon>Hexapoda</taxon>
        <taxon>Insecta</taxon>
        <taxon>Pterygota</taxon>
        <taxon>Neoptera</taxon>
        <taxon>Paraneoptera</taxon>
        <taxon>Hemiptera</taxon>
        <taxon>Sternorrhyncha</taxon>
        <taxon>Psylloidea</taxon>
        <taxon>Psyllidae</taxon>
        <taxon>Psyllinae</taxon>
        <taxon>Cacopsylla</taxon>
    </lineage>
</organism>
<protein>
    <submittedName>
        <fullName evidence="1">Uncharacterized protein</fullName>
    </submittedName>
</protein>
<dbReference type="EMBL" id="HBUF01134095">
    <property type="protein sequence ID" value="CAG6644879.1"/>
    <property type="molecule type" value="Transcribed_RNA"/>
</dbReference>
<dbReference type="AlphaFoldDB" id="A0A8D8R9A3"/>
<reference evidence="1" key="1">
    <citation type="submission" date="2021-05" db="EMBL/GenBank/DDBJ databases">
        <authorList>
            <person name="Alioto T."/>
            <person name="Alioto T."/>
            <person name="Gomez Garrido J."/>
        </authorList>
    </citation>
    <scope>NUCLEOTIDE SEQUENCE</scope>
</reference>